<dbReference type="NCBIfam" id="TIGR00607">
    <property type="entry name" value="rad52"/>
    <property type="match status" value="1"/>
</dbReference>
<dbReference type="GeneID" id="81402680"/>
<evidence type="ECO:0000256" key="5">
    <source>
        <dbReference type="ARBA" id="ARBA00077224"/>
    </source>
</evidence>
<feature type="compositionally biased region" description="Polar residues" evidence="6">
    <location>
        <begin position="1"/>
        <end position="13"/>
    </location>
</feature>
<dbReference type="Gene3D" id="3.30.390.80">
    <property type="entry name" value="DNA repair protein Rad52/59/22"/>
    <property type="match status" value="1"/>
</dbReference>
<dbReference type="GO" id="GO:0006312">
    <property type="term" value="P:mitotic recombination"/>
    <property type="evidence" value="ECO:0007669"/>
    <property type="project" value="TreeGrafter"/>
</dbReference>
<dbReference type="FunFam" id="3.30.390.80:FF:000001">
    <property type="entry name" value="DNA repair protein RAD52 homolog"/>
    <property type="match status" value="1"/>
</dbReference>
<dbReference type="OrthoDB" id="206565at2759"/>
<organism evidence="7 8">
    <name type="scientific">Penicillium bovifimosum</name>
    <dbReference type="NCBI Taxonomy" id="126998"/>
    <lineage>
        <taxon>Eukaryota</taxon>
        <taxon>Fungi</taxon>
        <taxon>Dikarya</taxon>
        <taxon>Ascomycota</taxon>
        <taxon>Pezizomycotina</taxon>
        <taxon>Eurotiomycetes</taxon>
        <taxon>Eurotiomycetidae</taxon>
        <taxon>Eurotiales</taxon>
        <taxon>Aspergillaceae</taxon>
        <taxon>Penicillium</taxon>
    </lineage>
</organism>
<reference evidence="7" key="1">
    <citation type="submission" date="2022-11" db="EMBL/GenBank/DDBJ databases">
        <authorList>
            <person name="Petersen C."/>
        </authorList>
    </citation>
    <scope>NUCLEOTIDE SEQUENCE</scope>
    <source>
        <strain evidence="7">IBT 22155</strain>
    </source>
</reference>
<feature type="compositionally biased region" description="Basic and acidic residues" evidence="6">
    <location>
        <begin position="204"/>
        <end position="213"/>
    </location>
</feature>
<comment type="caution">
    <text evidence="7">The sequence shown here is derived from an EMBL/GenBank/DDBJ whole genome shotgun (WGS) entry which is preliminary data.</text>
</comment>
<feature type="compositionally biased region" description="Low complexity" evidence="6">
    <location>
        <begin position="479"/>
        <end position="496"/>
    </location>
</feature>
<dbReference type="InterPro" id="IPR041247">
    <property type="entry name" value="Rad52_fam"/>
</dbReference>
<dbReference type="InterPro" id="IPR004585">
    <property type="entry name" value="DNA_recomb/repair_Rad52"/>
</dbReference>
<name>A0A9W9HCC9_9EURO</name>
<dbReference type="InterPro" id="IPR007232">
    <property type="entry name" value="Rad52_Rad59_Rad22"/>
</dbReference>
<evidence type="ECO:0000313" key="8">
    <source>
        <dbReference type="Proteomes" id="UP001149079"/>
    </source>
</evidence>
<evidence type="ECO:0000256" key="4">
    <source>
        <dbReference type="ARBA" id="ARBA00023204"/>
    </source>
</evidence>
<sequence>MESTADSDTSSVGDQHRGGAGSIMMPNARGAATANPFEEPQRRINEYTAQEIATLQARLDKKLGPEYISARPGAAGQKVHYLSADKCINLANEVFGFNGWSSSIQTIQIDFVEESQNTGKISLGLSVIMRVTLRDGTFHEDIGYGHIENCKGKAAAFEKAKKEGTTDALKRALRNFGNVLGNCIYDKDYVSKVTKVKAAPGRWDVDDLHRHPDYAPQVKKQPPLPPKRIPEEDELPPSRPIQQARNNAPGSSVSLEGDGEFGSDVFDEADFGVAETEAGNPDEIVIDTDIIQQNQPPATTNDPTPQRGPPVRAGFNPAIVTPSKPERWNGPGAAGRPNPAIVRQNSAIPPPAAAQGRPMAAQGPPQNLANPRQGKLPPGGIQGAQDMNPPQGTPSAGFYSARAVDLLRENPNAVPAGAPQFDPHAESPSIRKTAGVDHSKSLPIARPMLSGGTVSPAPAVNVNNNARDYVNPSTDLQRRVGAPAGAIGGPISRGPSVSSYRPLTRPNPDQRSVSNPAAINRGSVTPQQNLNGKRPPLVDVTNADAAPGAYPGVQAPGPNDPKRPRVSDADSGASSGPRAPAQ</sequence>
<comment type="similarity">
    <text evidence="1">Belongs to the RAD52 family.</text>
</comment>
<gene>
    <name evidence="7" type="ORF">N7515_002766</name>
</gene>
<dbReference type="GO" id="GO:0005634">
    <property type="term" value="C:nucleus"/>
    <property type="evidence" value="ECO:0007669"/>
    <property type="project" value="InterPro"/>
</dbReference>
<dbReference type="SUPFAM" id="SSF54768">
    <property type="entry name" value="dsRNA-binding domain-like"/>
    <property type="match status" value="1"/>
</dbReference>
<dbReference type="PANTHER" id="PTHR12132:SF1">
    <property type="entry name" value="DNA REPAIR PROTEIN RAD52 HOMOLOG"/>
    <property type="match status" value="1"/>
</dbReference>
<feature type="compositionally biased region" description="Polar residues" evidence="6">
    <location>
        <begin position="240"/>
        <end position="254"/>
    </location>
</feature>
<dbReference type="GO" id="GO:0003697">
    <property type="term" value="F:single-stranded DNA binding"/>
    <property type="evidence" value="ECO:0007669"/>
    <property type="project" value="UniProtKB-ARBA"/>
</dbReference>
<accession>A0A9W9HCC9</accession>
<dbReference type="PANTHER" id="PTHR12132">
    <property type="entry name" value="DNA REPAIR AND RECOMBINATION PROTEIN RAD52, RAD59"/>
    <property type="match status" value="1"/>
</dbReference>
<dbReference type="EMBL" id="JAPQKL010000002">
    <property type="protein sequence ID" value="KAJ5143979.1"/>
    <property type="molecule type" value="Genomic_DNA"/>
</dbReference>
<feature type="compositionally biased region" description="Polar residues" evidence="6">
    <location>
        <begin position="497"/>
        <end position="531"/>
    </location>
</feature>
<dbReference type="AlphaFoldDB" id="A0A9W9HCC9"/>
<dbReference type="Proteomes" id="UP001149079">
    <property type="component" value="Unassembled WGS sequence"/>
</dbReference>
<keyword evidence="4" id="KW-0234">DNA repair</keyword>
<dbReference type="GO" id="GO:0000730">
    <property type="term" value="P:DNA recombinase assembly"/>
    <property type="evidence" value="ECO:0007669"/>
    <property type="project" value="InterPro"/>
</dbReference>
<keyword evidence="2" id="KW-0227">DNA damage</keyword>
<feature type="compositionally biased region" description="Low complexity" evidence="6">
    <location>
        <begin position="456"/>
        <end position="466"/>
    </location>
</feature>
<evidence type="ECO:0000256" key="6">
    <source>
        <dbReference type="SAM" id="MobiDB-lite"/>
    </source>
</evidence>
<feature type="region of interest" description="Disordered" evidence="6">
    <location>
        <begin position="1"/>
        <end position="27"/>
    </location>
</feature>
<evidence type="ECO:0000313" key="7">
    <source>
        <dbReference type="EMBL" id="KAJ5143979.1"/>
    </source>
</evidence>
<dbReference type="GO" id="GO:0045002">
    <property type="term" value="P:double-strand break repair via single-strand annealing"/>
    <property type="evidence" value="ECO:0007669"/>
    <property type="project" value="InterPro"/>
</dbReference>
<dbReference type="RefSeq" id="XP_056525623.1">
    <property type="nucleotide sequence ID" value="XM_056663510.1"/>
</dbReference>
<feature type="region of interest" description="Disordered" evidence="6">
    <location>
        <begin position="204"/>
        <end position="261"/>
    </location>
</feature>
<feature type="region of interest" description="Disordered" evidence="6">
    <location>
        <begin position="346"/>
        <end position="582"/>
    </location>
</feature>
<dbReference type="InterPro" id="IPR042525">
    <property type="entry name" value="Rad52_Rad59_Rad22_sf"/>
</dbReference>
<keyword evidence="8" id="KW-1185">Reference proteome</keyword>
<dbReference type="Pfam" id="PF04098">
    <property type="entry name" value="Rad52_Rad22"/>
    <property type="match status" value="1"/>
</dbReference>
<evidence type="ECO:0000256" key="3">
    <source>
        <dbReference type="ARBA" id="ARBA00023172"/>
    </source>
</evidence>
<protein>
    <recommendedName>
        <fullName evidence="5">RAD52 homolog</fullName>
    </recommendedName>
</protein>
<keyword evidence="3" id="KW-0233">DNA recombination</keyword>
<reference evidence="7" key="2">
    <citation type="journal article" date="2023" name="IMA Fungus">
        <title>Comparative genomic study of the Penicillium genus elucidates a diverse pangenome and 15 lateral gene transfer events.</title>
        <authorList>
            <person name="Petersen C."/>
            <person name="Sorensen T."/>
            <person name="Nielsen M.R."/>
            <person name="Sondergaard T.E."/>
            <person name="Sorensen J.L."/>
            <person name="Fitzpatrick D.A."/>
            <person name="Frisvad J.C."/>
            <person name="Nielsen K.L."/>
        </authorList>
    </citation>
    <scope>NUCLEOTIDE SEQUENCE</scope>
    <source>
        <strain evidence="7">IBT 22155</strain>
    </source>
</reference>
<evidence type="ECO:0000256" key="2">
    <source>
        <dbReference type="ARBA" id="ARBA00022763"/>
    </source>
</evidence>
<proteinExistence type="inferred from homology"/>
<evidence type="ECO:0000256" key="1">
    <source>
        <dbReference type="ARBA" id="ARBA00006638"/>
    </source>
</evidence>